<gene>
    <name evidence="6" type="ORF">Tpal_2789</name>
</gene>
<dbReference type="PANTHER" id="PTHR30185:SF18">
    <property type="entry name" value="TRANSCRIPTIONAL REGULATOR MTLR"/>
    <property type="match status" value="1"/>
</dbReference>
<dbReference type="InterPro" id="IPR050661">
    <property type="entry name" value="BglG_antiterminators"/>
</dbReference>
<evidence type="ECO:0000259" key="5">
    <source>
        <dbReference type="PROSITE" id="PS51372"/>
    </source>
</evidence>
<keyword evidence="3" id="KW-0804">Transcription</keyword>
<dbReference type="AlphaFoldDB" id="A0A143Z020"/>
<dbReference type="Pfam" id="PF08279">
    <property type="entry name" value="HTH_11"/>
    <property type="match status" value="1"/>
</dbReference>
<keyword evidence="2" id="KW-0805">Transcription regulation</keyword>
<keyword evidence="7" id="KW-1185">Reference proteome</keyword>
<feature type="domain" description="PRD" evidence="5">
    <location>
        <begin position="274"/>
        <end position="380"/>
    </location>
</feature>
<evidence type="ECO:0000313" key="6">
    <source>
        <dbReference type="EMBL" id="CZR02807.1"/>
    </source>
</evidence>
<dbReference type="PROSITE" id="PS51372">
    <property type="entry name" value="PRD_2"/>
    <property type="match status" value="1"/>
</dbReference>
<dbReference type="InterPro" id="IPR002178">
    <property type="entry name" value="PTS_EIIA_type-2_dom"/>
</dbReference>
<evidence type="ECO:0000256" key="2">
    <source>
        <dbReference type="ARBA" id="ARBA00023015"/>
    </source>
</evidence>
<dbReference type="SUPFAM" id="SSF55804">
    <property type="entry name" value="Phoshotransferase/anion transport protein"/>
    <property type="match status" value="1"/>
</dbReference>
<dbReference type="GO" id="GO:0006355">
    <property type="term" value="P:regulation of DNA-templated transcription"/>
    <property type="evidence" value="ECO:0007669"/>
    <property type="project" value="InterPro"/>
</dbReference>
<evidence type="ECO:0000256" key="3">
    <source>
        <dbReference type="ARBA" id="ARBA00023163"/>
    </source>
</evidence>
<dbReference type="InterPro" id="IPR016152">
    <property type="entry name" value="PTrfase/Anion_transptr"/>
</dbReference>
<name>A0A143Z020_9LACT</name>
<dbReference type="SUPFAM" id="SSF63520">
    <property type="entry name" value="PTS-regulatory domain, PRD"/>
    <property type="match status" value="1"/>
</dbReference>
<keyword evidence="1" id="KW-0677">Repeat</keyword>
<dbReference type="RefSeq" id="WP_087034283.1">
    <property type="nucleotide sequence ID" value="NZ_FJNE01000013.1"/>
</dbReference>
<accession>A0A143Z020</accession>
<dbReference type="InterPro" id="IPR036634">
    <property type="entry name" value="PRD_sf"/>
</dbReference>
<dbReference type="EMBL" id="FJNE01000013">
    <property type="protein sequence ID" value="CZR02807.1"/>
    <property type="molecule type" value="Genomic_DNA"/>
</dbReference>
<dbReference type="Gene3D" id="3.40.930.10">
    <property type="entry name" value="Mannitol-specific EII, Chain A"/>
    <property type="match status" value="1"/>
</dbReference>
<proteinExistence type="predicted"/>
<reference evidence="6 7" key="1">
    <citation type="submission" date="2016-02" db="EMBL/GenBank/DDBJ databases">
        <authorList>
            <person name="Wen L."/>
            <person name="He K."/>
            <person name="Yang H."/>
        </authorList>
    </citation>
    <scope>NUCLEOTIDE SEQUENCE [LARGE SCALE GENOMIC DNA]</scope>
    <source>
        <strain evidence="6">Trichococcus palustris</strain>
    </source>
</reference>
<dbReference type="STRING" id="140314.SAMN04488076_1417"/>
<dbReference type="Pfam" id="PF00874">
    <property type="entry name" value="PRD"/>
    <property type="match status" value="1"/>
</dbReference>
<sequence length="626" mass="73039">MSTASNREALLRILLSKKQVNLSELQDKSGLRKNQVSMIVADLNNIYDGILKVRSVDESDVTVDLLEKSNLFNTLQFNLQQDFNKSEFRIAYLLYRLICTEEYLNIGDLSEDMCVSRSTVNNDIKKTKNILGKYNAKIIGVPNKGITFKCSEFGTRLVLIYEVYDLIQMTFLADQGMQELIERLIVGYKLDDQSKELLYKTFVITVHRIMDGNVIDSEIPLYKNFERDAENIIAYIQMIEDRYHISLNDHEVDFLSFPINTRNSAYVKNAENTMNEQALRSIVSSMLATVRDQVMIEIDEEAFFNKVKDHLLFLINRLVFRIPKTDLYFEQIKLRYPLAFELAKISLKELNRLYQLSASDDDISYFAIYYALMLDERQSYDSNEKATTDVGIITNVGRGNFELISRQIKEIVGNDRNVVHLNTSDLQEEKLKQFKLLFTTENILTNAEVPIIHIDRVVNQDELVKKIYAIEKDQYSIKHISNNNISYHVKNLTGQMGYFDYVEEIMIYLSKRYKLSDDILDRFIEKEERHTMIYENKVAFPHLTDPNVDKLIFVLGKIKADKRYDGFSLMLFLITPEKITEQQEKILMQVYDFVFKVINDTVLIDKLQQISDVQGFIEMLEKRGTK</sequence>
<feature type="domain" description="PTS EIIA type-2" evidence="4">
    <location>
        <begin position="478"/>
        <end position="623"/>
    </location>
</feature>
<evidence type="ECO:0000313" key="7">
    <source>
        <dbReference type="Proteomes" id="UP000242754"/>
    </source>
</evidence>
<dbReference type="Proteomes" id="UP000242754">
    <property type="component" value="Unassembled WGS sequence"/>
</dbReference>
<dbReference type="Gene3D" id="1.10.1790.10">
    <property type="entry name" value="PRD domain"/>
    <property type="match status" value="1"/>
</dbReference>
<evidence type="ECO:0000256" key="1">
    <source>
        <dbReference type="ARBA" id="ARBA00022737"/>
    </source>
</evidence>
<dbReference type="InterPro" id="IPR011608">
    <property type="entry name" value="PRD"/>
</dbReference>
<dbReference type="Pfam" id="PF00359">
    <property type="entry name" value="PTS_EIIA_2"/>
    <property type="match status" value="1"/>
</dbReference>
<protein>
    <submittedName>
        <fullName evidence="6">Phosphoenolpyruvate-dependent sugar phosphotransferase system eiia 2</fullName>
    </submittedName>
</protein>
<keyword evidence="6" id="KW-0670">Pyruvate</keyword>
<organism evidence="6 7">
    <name type="scientific">Trichococcus palustris</name>
    <dbReference type="NCBI Taxonomy" id="140314"/>
    <lineage>
        <taxon>Bacteria</taxon>
        <taxon>Bacillati</taxon>
        <taxon>Bacillota</taxon>
        <taxon>Bacilli</taxon>
        <taxon>Lactobacillales</taxon>
        <taxon>Carnobacteriaceae</taxon>
        <taxon>Trichococcus</taxon>
    </lineage>
</organism>
<evidence type="ECO:0000259" key="4">
    <source>
        <dbReference type="PROSITE" id="PS51094"/>
    </source>
</evidence>
<dbReference type="InterPro" id="IPR013196">
    <property type="entry name" value="HTH_11"/>
</dbReference>
<dbReference type="PANTHER" id="PTHR30185">
    <property type="entry name" value="CRYPTIC BETA-GLUCOSIDE BGL OPERON ANTITERMINATOR"/>
    <property type="match status" value="1"/>
</dbReference>
<dbReference type="PROSITE" id="PS51094">
    <property type="entry name" value="PTS_EIIA_TYPE_2"/>
    <property type="match status" value="1"/>
</dbReference>
<dbReference type="GO" id="GO:0016740">
    <property type="term" value="F:transferase activity"/>
    <property type="evidence" value="ECO:0007669"/>
    <property type="project" value="UniProtKB-KW"/>
</dbReference>
<dbReference type="OrthoDB" id="95158at2"/>
<keyword evidence="6" id="KW-0808">Transferase</keyword>